<dbReference type="GO" id="GO:0009244">
    <property type="term" value="P:lipopolysaccharide core region biosynthetic process"/>
    <property type="evidence" value="ECO:0007669"/>
    <property type="project" value="TreeGrafter"/>
</dbReference>
<evidence type="ECO:0000256" key="4">
    <source>
        <dbReference type="ARBA" id="ARBA00044042"/>
    </source>
</evidence>
<dbReference type="eggNOG" id="COG0859">
    <property type="taxonomic scope" value="Bacteria"/>
</dbReference>
<accession>A0A074M4T5</accession>
<dbReference type="EMBL" id="JMIR01000050">
    <property type="protein sequence ID" value="KEO81017.1"/>
    <property type="molecule type" value="Genomic_DNA"/>
</dbReference>
<keyword evidence="7" id="KW-1185">Reference proteome</keyword>
<dbReference type="STRING" id="1157490.EL26_23035"/>
<comment type="catalytic activity">
    <reaction evidence="5">
        <text>an L-alpha-D-Hep-(1-&gt;5)-[alpha-Kdo-(2-&gt;4)]-alpha-Kdo-(2-&gt;6)-lipid A + ADP-L-glycero-beta-D-manno-heptose = an L-alpha-D-Hep-(1-&gt;3)-L-alpha-D-Hep-(1-&gt;5)-[alpha-Kdo-(2-&gt;4)]-alpha-Kdo-(2-&gt;6)-lipid A + ADP + H(+)</text>
        <dbReference type="Rhea" id="RHEA:74071"/>
        <dbReference type="ChEBI" id="CHEBI:15378"/>
        <dbReference type="ChEBI" id="CHEBI:61506"/>
        <dbReference type="ChEBI" id="CHEBI:193068"/>
        <dbReference type="ChEBI" id="CHEBI:193069"/>
        <dbReference type="ChEBI" id="CHEBI:456216"/>
        <dbReference type="EC" id="2.4.99.24"/>
    </reaction>
</comment>
<dbReference type="InterPro" id="IPR051199">
    <property type="entry name" value="LPS_LOS_Heptosyltrfase"/>
</dbReference>
<dbReference type="Gene3D" id="3.40.50.2000">
    <property type="entry name" value="Glycogen Phosphorylase B"/>
    <property type="match status" value="2"/>
</dbReference>
<dbReference type="InterPro" id="IPR002201">
    <property type="entry name" value="Glyco_trans_9"/>
</dbReference>
<dbReference type="GO" id="GO:0008713">
    <property type="term" value="F:ADP-heptose-lipopolysaccharide heptosyltransferase activity"/>
    <property type="evidence" value="ECO:0007669"/>
    <property type="project" value="UniProtKB-EC"/>
</dbReference>
<dbReference type="AlphaFoldDB" id="A0A074M4T5"/>
<dbReference type="NCBIfam" id="TIGR02195">
    <property type="entry name" value="heptsyl_trn_II"/>
    <property type="match status" value="1"/>
</dbReference>
<evidence type="ECO:0000256" key="1">
    <source>
        <dbReference type="ARBA" id="ARBA00022676"/>
    </source>
</evidence>
<dbReference type="OrthoDB" id="9797795at2"/>
<evidence type="ECO:0000256" key="2">
    <source>
        <dbReference type="ARBA" id="ARBA00022679"/>
    </source>
</evidence>
<name>A0A074M4T5_9BACL</name>
<dbReference type="Proteomes" id="UP000027931">
    <property type="component" value="Unassembled WGS sequence"/>
</dbReference>
<dbReference type="SUPFAM" id="SSF53756">
    <property type="entry name" value="UDP-Glycosyltransferase/glycogen phosphorylase"/>
    <property type="match status" value="1"/>
</dbReference>
<evidence type="ECO:0000313" key="6">
    <source>
        <dbReference type="EMBL" id="KEO81017.1"/>
    </source>
</evidence>
<gene>
    <name evidence="6" type="ORF">EL26_23035</name>
</gene>
<proteinExistence type="inferred from homology"/>
<evidence type="ECO:0000256" key="5">
    <source>
        <dbReference type="ARBA" id="ARBA00047503"/>
    </source>
</evidence>
<dbReference type="Pfam" id="PF01075">
    <property type="entry name" value="Glyco_transf_9"/>
    <property type="match status" value="1"/>
</dbReference>
<dbReference type="GO" id="GO:0005829">
    <property type="term" value="C:cytosol"/>
    <property type="evidence" value="ECO:0007669"/>
    <property type="project" value="TreeGrafter"/>
</dbReference>
<reference evidence="6 7" key="1">
    <citation type="journal article" date="2013" name="Int. J. Syst. Evol. Microbiol.">
        <title>Tumebacillus flagellatus sp. nov., an alpha-amylase/pullulanase-producing bacterium isolated from cassava wastewater.</title>
        <authorList>
            <person name="Wang Q."/>
            <person name="Xie N."/>
            <person name="Qin Y."/>
            <person name="Shen N."/>
            <person name="Zhu J."/>
            <person name="Mi H."/>
            <person name="Huang R."/>
        </authorList>
    </citation>
    <scope>NUCLEOTIDE SEQUENCE [LARGE SCALE GENOMIC DNA]</scope>
    <source>
        <strain evidence="6 7">GST4</strain>
    </source>
</reference>
<keyword evidence="2" id="KW-0808">Transferase</keyword>
<dbReference type="CDD" id="cd03789">
    <property type="entry name" value="GT9_LPS_heptosyltransferase"/>
    <property type="match status" value="1"/>
</dbReference>
<protein>
    <recommendedName>
        <fullName evidence="4">lipopolysaccharide heptosyltransferase II</fullName>
        <ecNumber evidence="4">2.4.99.24</ecNumber>
    </recommendedName>
</protein>
<dbReference type="PANTHER" id="PTHR30160">
    <property type="entry name" value="TETRAACYLDISACCHARIDE 4'-KINASE-RELATED"/>
    <property type="match status" value="1"/>
</dbReference>
<dbReference type="RefSeq" id="WP_052036694.1">
    <property type="nucleotide sequence ID" value="NZ_JMIR01000050.1"/>
</dbReference>
<dbReference type="InterPro" id="IPR011910">
    <property type="entry name" value="RfaF"/>
</dbReference>
<comment type="caution">
    <text evidence="6">The sequence shown here is derived from an EMBL/GenBank/DDBJ whole genome shotgun (WGS) entry which is preliminary data.</text>
</comment>
<evidence type="ECO:0000313" key="7">
    <source>
        <dbReference type="Proteomes" id="UP000027931"/>
    </source>
</evidence>
<organism evidence="6 7">
    <name type="scientific">Tumebacillus flagellatus</name>
    <dbReference type="NCBI Taxonomy" id="1157490"/>
    <lineage>
        <taxon>Bacteria</taxon>
        <taxon>Bacillati</taxon>
        <taxon>Bacillota</taxon>
        <taxon>Bacilli</taxon>
        <taxon>Bacillales</taxon>
        <taxon>Alicyclobacillaceae</taxon>
        <taxon>Tumebacillus</taxon>
    </lineage>
</organism>
<sequence length="336" mass="37515">MRVVIVKFGAIGDMVFATPLVREVCAFASYVGVMTLPWSREVLAHHPGVDRLHLFDPWRVRGWQRVRMAREIVRDLRKERYDLALILHRSPLAPLLTLGAGIRQRVGFRQKGSRVLLTETVAFDPEQHEVLRNLSVLEALGRPLSERPRTEMFLPEDVRVQTFWEGEEQHPVIGLFPGGGVNPGMTFAYKRWPVEKFATLAAELQNAGYRVAIFGGRDDEDLCQAVQDALGGTGLWGVGRTLTEFAVLVSRCQVFVGGDTGPLHIAAAVGTPTVALFGPTDPRLVAPLGEKHRVVKVDVPCSPCYLHGKPEDCRFEHRCMRSLEIRQVLAEIENLS</sequence>
<evidence type="ECO:0000256" key="3">
    <source>
        <dbReference type="ARBA" id="ARBA00043995"/>
    </source>
</evidence>
<comment type="similarity">
    <text evidence="3">Belongs to the glycosyltransferase 9 family.</text>
</comment>
<dbReference type="EC" id="2.4.99.24" evidence="4"/>
<keyword evidence="1" id="KW-0328">Glycosyltransferase</keyword>